<dbReference type="AlphaFoldDB" id="A0A6L3B516"/>
<proteinExistence type="predicted"/>
<name>A0A6L3B516_AZOBR</name>
<feature type="transmembrane region" description="Helical" evidence="1">
    <location>
        <begin position="119"/>
        <end position="143"/>
    </location>
</feature>
<keyword evidence="1" id="KW-0812">Transmembrane</keyword>
<dbReference type="EMBL" id="QOKV01000005">
    <property type="protein sequence ID" value="KAA0686145.1"/>
    <property type="molecule type" value="Genomic_DNA"/>
</dbReference>
<accession>A0A6L3B516</accession>
<feature type="transmembrane region" description="Helical" evidence="1">
    <location>
        <begin position="85"/>
        <end position="107"/>
    </location>
</feature>
<gene>
    <name evidence="2" type="ORF">DS837_10620</name>
</gene>
<comment type="caution">
    <text evidence="2">The sequence shown here is derived from an EMBL/GenBank/DDBJ whole genome shotgun (WGS) entry which is preliminary data.</text>
</comment>
<feature type="transmembrane region" description="Helical" evidence="1">
    <location>
        <begin position="52"/>
        <end position="73"/>
    </location>
</feature>
<evidence type="ECO:0008006" key="4">
    <source>
        <dbReference type="Google" id="ProtNLM"/>
    </source>
</evidence>
<dbReference type="RefSeq" id="WP_149164718.1">
    <property type="nucleotide sequence ID" value="NZ_QOKV01000005.1"/>
</dbReference>
<dbReference type="Proteomes" id="UP000476837">
    <property type="component" value="Unassembled WGS sequence"/>
</dbReference>
<organism evidence="2 3">
    <name type="scientific">Azospirillum brasilense</name>
    <dbReference type="NCBI Taxonomy" id="192"/>
    <lineage>
        <taxon>Bacteria</taxon>
        <taxon>Pseudomonadati</taxon>
        <taxon>Pseudomonadota</taxon>
        <taxon>Alphaproteobacteria</taxon>
        <taxon>Rhodospirillales</taxon>
        <taxon>Azospirillaceae</taxon>
        <taxon>Azospirillum</taxon>
    </lineage>
</organism>
<keyword evidence="1" id="KW-1133">Transmembrane helix</keyword>
<evidence type="ECO:0000256" key="1">
    <source>
        <dbReference type="SAM" id="Phobius"/>
    </source>
</evidence>
<sequence>MRILHRIVECPEVNVGVFAFLLNYPWEFWQVPLFVGMASAPHWEAVKFCTRATLGDAAIMLVAFWFVALLAGSRRWILSPSGRQILVFIAVGVAITVLFELLATHVLDRWQYAGAMPVTPVLGIGLSPLAQWIVLPPLVVWFVRRHLR</sequence>
<keyword evidence="1" id="KW-0472">Membrane</keyword>
<reference evidence="2 3" key="1">
    <citation type="submission" date="2018-07" db="EMBL/GenBank/DDBJ databases">
        <title>Genome sequence of Roseomonas fauriae ATCC 49958.</title>
        <authorList>
            <person name="Sant'Anna F.H."/>
            <person name="Baldani J.I."/>
            <person name="Zilli J.E."/>
            <person name="Reis V.M."/>
            <person name="Hartmann A."/>
            <person name="Cruz L."/>
            <person name="de Souza E.M."/>
            <person name="de Oliveira Pedrosa F."/>
            <person name="Passaglia L.M.P."/>
        </authorList>
    </citation>
    <scope>NUCLEOTIDE SEQUENCE [LARGE SCALE GENOMIC DNA]</scope>
    <source>
        <strain evidence="2 3">ATCC 49958</strain>
    </source>
</reference>
<protein>
    <recommendedName>
        <fullName evidence="4">Rod shape-determining protein MreD</fullName>
    </recommendedName>
</protein>
<evidence type="ECO:0000313" key="2">
    <source>
        <dbReference type="EMBL" id="KAA0686145.1"/>
    </source>
</evidence>
<evidence type="ECO:0000313" key="3">
    <source>
        <dbReference type="Proteomes" id="UP000476837"/>
    </source>
</evidence>